<evidence type="ECO:0000313" key="3">
    <source>
        <dbReference type="EMBL" id="MDT0595351.1"/>
    </source>
</evidence>
<dbReference type="InterPro" id="IPR036249">
    <property type="entry name" value="Thioredoxin-like_sf"/>
</dbReference>
<feature type="transmembrane region" description="Helical" evidence="2">
    <location>
        <begin position="6"/>
        <end position="22"/>
    </location>
</feature>
<comment type="caution">
    <text evidence="3">The sequence shown here is derived from an EMBL/GenBank/DDBJ whole genome shotgun (WGS) entry which is preliminary data.</text>
</comment>
<sequence length="153" mass="17146">MNKRLIQLGIILVIVGAVYYGNKMLNAYWGKEAVGQYAFAIYDLDRAKALAAEQGKLVLADYSAIWCPSCRKLSTQVFAQDSIAGSINANFIYARLDYDSEEGKQFAADHELIGFPRVLVLNPTGEKLVEMPLTFEAPEYLQNLEQVTTRYLP</sequence>
<evidence type="ECO:0000313" key="4">
    <source>
        <dbReference type="Proteomes" id="UP001253545"/>
    </source>
</evidence>
<keyword evidence="2" id="KW-1133">Transmembrane helix</keyword>
<reference evidence="3 4" key="1">
    <citation type="submission" date="2023-09" db="EMBL/GenBank/DDBJ databases">
        <authorList>
            <person name="Rey-Velasco X."/>
        </authorList>
    </citation>
    <scope>NUCLEOTIDE SEQUENCE [LARGE SCALE GENOMIC DNA]</scope>
    <source>
        <strain evidence="3 4">P117</strain>
    </source>
</reference>
<gene>
    <name evidence="3" type="ORF">RM552_10880</name>
</gene>
<dbReference type="EMBL" id="JAVRHX010000003">
    <property type="protein sequence ID" value="MDT0595351.1"/>
    <property type="molecule type" value="Genomic_DNA"/>
</dbReference>
<proteinExistence type="predicted"/>
<organism evidence="3 4">
    <name type="scientific">Glaciecola petra</name>
    <dbReference type="NCBI Taxonomy" id="3075602"/>
    <lineage>
        <taxon>Bacteria</taxon>
        <taxon>Pseudomonadati</taxon>
        <taxon>Pseudomonadota</taxon>
        <taxon>Gammaproteobacteria</taxon>
        <taxon>Alteromonadales</taxon>
        <taxon>Alteromonadaceae</taxon>
        <taxon>Glaciecola</taxon>
    </lineage>
</organism>
<dbReference type="RefSeq" id="WP_311368868.1">
    <property type="nucleotide sequence ID" value="NZ_JAVRHX010000003.1"/>
</dbReference>
<accession>A0ABU2ZRU6</accession>
<keyword evidence="2" id="KW-0812">Transmembrane</keyword>
<dbReference type="InterPro" id="IPR017937">
    <property type="entry name" value="Thioredoxin_CS"/>
</dbReference>
<evidence type="ECO:0000256" key="1">
    <source>
        <dbReference type="ARBA" id="ARBA00023284"/>
    </source>
</evidence>
<dbReference type="SUPFAM" id="SSF52833">
    <property type="entry name" value="Thioredoxin-like"/>
    <property type="match status" value="1"/>
</dbReference>
<dbReference type="Proteomes" id="UP001253545">
    <property type="component" value="Unassembled WGS sequence"/>
</dbReference>
<name>A0ABU2ZRU6_9ALTE</name>
<keyword evidence="1" id="KW-0676">Redox-active center</keyword>
<keyword evidence="4" id="KW-1185">Reference proteome</keyword>
<protein>
    <submittedName>
        <fullName evidence="3">Thioredoxin family protein</fullName>
    </submittedName>
</protein>
<dbReference type="Gene3D" id="3.40.30.10">
    <property type="entry name" value="Glutaredoxin"/>
    <property type="match status" value="1"/>
</dbReference>
<keyword evidence="2" id="KW-0472">Membrane</keyword>
<dbReference type="Pfam" id="PF13899">
    <property type="entry name" value="Thioredoxin_7"/>
    <property type="match status" value="1"/>
</dbReference>
<evidence type="ECO:0000256" key="2">
    <source>
        <dbReference type="SAM" id="Phobius"/>
    </source>
</evidence>
<dbReference type="PROSITE" id="PS00194">
    <property type="entry name" value="THIOREDOXIN_1"/>
    <property type="match status" value="1"/>
</dbReference>